<dbReference type="Proteomes" id="UP001148838">
    <property type="component" value="Unassembled WGS sequence"/>
</dbReference>
<accession>A0ABQ8TZB4</accession>
<dbReference type="EMBL" id="JAJSOF020000001">
    <property type="protein sequence ID" value="KAJ4451173.1"/>
    <property type="molecule type" value="Genomic_DNA"/>
</dbReference>
<organism evidence="1 2">
    <name type="scientific">Periplaneta americana</name>
    <name type="common">American cockroach</name>
    <name type="synonym">Blatta americana</name>
    <dbReference type="NCBI Taxonomy" id="6978"/>
    <lineage>
        <taxon>Eukaryota</taxon>
        <taxon>Metazoa</taxon>
        <taxon>Ecdysozoa</taxon>
        <taxon>Arthropoda</taxon>
        <taxon>Hexapoda</taxon>
        <taxon>Insecta</taxon>
        <taxon>Pterygota</taxon>
        <taxon>Neoptera</taxon>
        <taxon>Polyneoptera</taxon>
        <taxon>Dictyoptera</taxon>
        <taxon>Blattodea</taxon>
        <taxon>Blattoidea</taxon>
        <taxon>Blattidae</taxon>
        <taxon>Blattinae</taxon>
        <taxon>Periplaneta</taxon>
    </lineage>
</organism>
<proteinExistence type="predicted"/>
<sequence>MSPGSNTESYPAFAHIGLMENPGKNLNQSTCPDRESNPGYLDSRLDALTTRQHFGRRSAAIRAVAFRQVRKIVFKVYNCFKNVEEQNAAGHLDAGCNVANVQETTAEACGVD</sequence>
<protein>
    <submittedName>
        <fullName evidence="1">Uncharacterized protein</fullName>
    </submittedName>
</protein>
<comment type="caution">
    <text evidence="1">The sequence shown here is derived from an EMBL/GenBank/DDBJ whole genome shotgun (WGS) entry which is preliminary data.</text>
</comment>
<name>A0ABQ8TZB4_PERAM</name>
<evidence type="ECO:0000313" key="1">
    <source>
        <dbReference type="EMBL" id="KAJ4451173.1"/>
    </source>
</evidence>
<evidence type="ECO:0000313" key="2">
    <source>
        <dbReference type="Proteomes" id="UP001148838"/>
    </source>
</evidence>
<gene>
    <name evidence="1" type="ORF">ANN_02615</name>
</gene>
<keyword evidence="2" id="KW-1185">Reference proteome</keyword>
<reference evidence="1 2" key="1">
    <citation type="journal article" date="2022" name="Allergy">
        <title>Genome assembly and annotation of Periplaneta americana reveal a comprehensive cockroach allergen profile.</title>
        <authorList>
            <person name="Wang L."/>
            <person name="Xiong Q."/>
            <person name="Saelim N."/>
            <person name="Wang L."/>
            <person name="Nong W."/>
            <person name="Wan A.T."/>
            <person name="Shi M."/>
            <person name="Liu X."/>
            <person name="Cao Q."/>
            <person name="Hui J.H.L."/>
            <person name="Sookrung N."/>
            <person name="Leung T.F."/>
            <person name="Tungtrongchitr A."/>
            <person name="Tsui S.K.W."/>
        </authorList>
    </citation>
    <scope>NUCLEOTIDE SEQUENCE [LARGE SCALE GENOMIC DNA]</scope>
    <source>
        <strain evidence="1">PWHHKU_190912</strain>
    </source>
</reference>